<name>A0A1C9HMC6_RHILT</name>
<proteinExistence type="predicted"/>
<reference evidence="1" key="2">
    <citation type="journal article" date="2016" name="Front. Microbiol.">
        <title>The Regulatory Protein RosR Affects Rhizobium leguminosarum bv. trifolii Protein Profiles, Cell Surface Properties, and Symbiosis with Clover.</title>
        <authorList>
            <person name="Rachwal K."/>
            <person name="Boguszewska A."/>
            <person name="Kopcinska J."/>
            <person name="Karas M."/>
            <person name="Tchorzewski M."/>
            <person name="Janczarek M."/>
        </authorList>
    </citation>
    <scope>NUCLEOTIDE SEQUENCE</scope>
    <source>
        <strain evidence="1">Rt24.2</strain>
    </source>
</reference>
<evidence type="ECO:0000313" key="1">
    <source>
        <dbReference type="EMBL" id="AOO87828.1"/>
    </source>
</evidence>
<organism evidence="1">
    <name type="scientific">Rhizobium leguminosarum bv. trifolii</name>
    <dbReference type="NCBI Taxonomy" id="386"/>
    <lineage>
        <taxon>Bacteria</taxon>
        <taxon>Pseudomonadati</taxon>
        <taxon>Pseudomonadota</taxon>
        <taxon>Alphaproteobacteria</taxon>
        <taxon>Hyphomicrobiales</taxon>
        <taxon>Rhizobiaceae</taxon>
        <taxon>Rhizobium/Agrobacterium group</taxon>
        <taxon>Rhizobium</taxon>
    </lineage>
</organism>
<dbReference type="AlphaFoldDB" id="A0A1C9HMC6"/>
<reference evidence="1" key="1">
    <citation type="journal article" date="2015" name="BMC Genomics">
        <title>Transcriptome profiling of a Rhizobium leguminosarum bv. trifolii rosR mutant reveals the role of the transcriptional regulator RosR in motility, synthesis of cell-surface components, and other cellular processes.</title>
        <authorList>
            <person name="Rachwal K."/>
            <person name="Matczynska E."/>
            <person name="Janczarek M."/>
        </authorList>
    </citation>
    <scope>NUCLEOTIDE SEQUENCE</scope>
    <source>
        <strain evidence="1">Rt24.2</strain>
    </source>
</reference>
<protein>
    <submittedName>
        <fullName evidence="1">Uncharacterized protein</fullName>
    </submittedName>
</protein>
<dbReference type="EMBL" id="KX485464">
    <property type="protein sequence ID" value="AOO87828.1"/>
    <property type="molecule type" value="Genomic_DNA"/>
</dbReference>
<accession>A0A1C9HMC6</accession>
<dbReference type="RefSeq" id="WP_245278866.1">
    <property type="nucleotide sequence ID" value="NZ_MAMO01000001.1"/>
</dbReference>
<sequence>MNVSDRPSYKLLARMFPGEPERSVPAFDTIAAARLVERFAGLDEIDALILKETEAAWPEDVNVLLKALRSGAPDLVDHFTEQAVVLYFSTPAVSRALTGKPVPLFPNRTVMDDIDYDLLEPVIANCGGLADAERS</sequence>
<dbReference type="GeneID" id="61428582"/>